<dbReference type="Gene3D" id="2.30.30.380">
    <property type="entry name" value="Zn-finger domain of Sec23/24"/>
    <property type="match status" value="1"/>
</dbReference>
<evidence type="ECO:0000313" key="13">
    <source>
        <dbReference type="Proteomes" id="UP000000709"/>
    </source>
</evidence>
<dbReference type="GeneID" id="18871433"/>
<reference evidence="12 13" key="1">
    <citation type="journal article" date="2011" name="Proc. Natl. Acad. Sci. U.S.A.">
        <title>Comparative genomics of xylose-fermenting fungi for enhanced biofuel production.</title>
        <authorList>
            <person name="Wohlbach D.J."/>
            <person name="Kuo A."/>
            <person name="Sato T.K."/>
            <person name="Potts K.M."/>
            <person name="Salamov A.A."/>
            <person name="LaButti K.M."/>
            <person name="Sun H."/>
            <person name="Clum A."/>
            <person name="Pangilinan J.L."/>
            <person name="Lindquist E.A."/>
            <person name="Lucas S."/>
            <person name="Lapidus A."/>
            <person name="Jin M."/>
            <person name="Gunawan C."/>
            <person name="Balan V."/>
            <person name="Dale B.E."/>
            <person name="Jeffries T.W."/>
            <person name="Zinkel R."/>
            <person name="Barry K.W."/>
            <person name="Grigoriev I.V."/>
            <person name="Gasch A.P."/>
        </authorList>
    </citation>
    <scope>NUCLEOTIDE SEQUENCE [LARGE SCALE GENOMIC DNA]</scope>
    <source>
        <strain evidence="13">NRRL Y-27907 / 11-Y1</strain>
    </source>
</reference>
<keyword evidence="13" id="KW-1185">Reference proteome</keyword>
<dbReference type="Gene3D" id="1.20.120.730">
    <property type="entry name" value="Sec23/Sec24 helical domain"/>
    <property type="match status" value="1"/>
</dbReference>
<gene>
    <name evidence="12" type="ORF">SPAPADRAFT_50360</name>
</gene>
<feature type="compositionally biased region" description="Polar residues" evidence="7">
    <location>
        <begin position="17"/>
        <end position="27"/>
    </location>
</feature>
<evidence type="ECO:0000256" key="2">
    <source>
        <dbReference type="ARBA" id="ARBA00008334"/>
    </source>
</evidence>
<evidence type="ECO:0000259" key="8">
    <source>
        <dbReference type="Pfam" id="PF04810"/>
    </source>
</evidence>
<dbReference type="GO" id="GO:0006886">
    <property type="term" value="P:intracellular protein transport"/>
    <property type="evidence" value="ECO:0007669"/>
    <property type="project" value="InterPro"/>
</dbReference>
<dbReference type="GO" id="GO:0000139">
    <property type="term" value="C:Golgi membrane"/>
    <property type="evidence" value="ECO:0007669"/>
    <property type="project" value="UniProtKB-SubCell"/>
</dbReference>
<dbReference type="PANTHER" id="PTHR13803">
    <property type="entry name" value="SEC24-RELATED PROTEIN"/>
    <property type="match status" value="1"/>
</dbReference>
<dbReference type="GO" id="GO:0070971">
    <property type="term" value="C:endoplasmic reticulum exit site"/>
    <property type="evidence" value="ECO:0007669"/>
    <property type="project" value="TreeGrafter"/>
</dbReference>
<dbReference type="SUPFAM" id="SSF53300">
    <property type="entry name" value="vWA-like"/>
    <property type="match status" value="1"/>
</dbReference>
<dbReference type="STRING" id="619300.G3AMP1"/>
<dbReference type="InterPro" id="IPR006895">
    <property type="entry name" value="Znf_Sec23_Sec24"/>
</dbReference>
<dbReference type="eggNOG" id="KOG1984">
    <property type="taxonomic scope" value="Eukaryota"/>
</dbReference>
<dbReference type="InterPro" id="IPR012990">
    <property type="entry name" value="Beta-sandwich_Sec23_24"/>
</dbReference>
<dbReference type="HOGENOM" id="CLU_004589_1_0_1"/>
<dbReference type="GO" id="GO:0000149">
    <property type="term" value="F:SNARE binding"/>
    <property type="evidence" value="ECO:0007669"/>
    <property type="project" value="TreeGrafter"/>
</dbReference>
<dbReference type="GO" id="GO:0008270">
    <property type="term" value="F:zinc ion binding"/>
    <property type="evidence" value="ECO:0007669"/>
    <property type="project" value="InterPro"/>
</dbReference>
<name>G3AMP1_SPAPN</name>
<dbReference type="SUPFAM" id="SSF81995">
    <property type="entry name" value="beta-sandwich domain of Sec23/24"/>
    <property type="match status" value="1"/>
</dbReference>
<feature type="domain" description="Zinc finger Sec23/Sec24-type" evidence="8">
    <location>
        <begin position="292"/>
        <end position="330"/>
    </location>
</feature>
<dbReference type="GO" id="GO:0090110">
    <property type="term" value="P:COPII-coated vesicle cargo loading"/>
    <property type="evidence" value="ECO:0007669"/>
    <property type="project" value="TreeGrafter"/>
</dbReference>
<dbReference type="KEGG" id="spaa:SPAPADRAFT_50360"/>
<evidence type="ECO:0000256" key="1">
    <source>
        <dbReference type="ARBA" id="ARBA00004394"/>
    </source>
</evidence>
<feature type="region of interest" description="Disordered" evidence="7">
    <location>
        <begin position="1"/>
        <end position="62"/>
    </location>
</feature>
<proteinExistence type="inferred from homology"/>
<dbReference type="FunCoup" id="G3AMP1">
    <property type="interactions" value="154"/>
</dbReference>
<dbReference type="SUPFAM" id="SSF81811">
    <property type="entry name" value="Helical domain of Sec23/24"/>
    <property type="match status" value="1"/>
</dbReference>
<dbReference type="Gene3D" id="2.60.40.1670">
    <property type="entry name" value="beta-sandwich domain of Sec23/24"/>
    <property type="match status" value="1"/>
</dbReference>
<dbReference type="Gene3D" id="3.40.50.410">
    <property type="entry name" value="von Willebrand factor, type A domain"/>
    <property type="match status" value="1"/>
</dbReference>
<dbReference type="OMA" id="INPFMTF"/>
<dbReference type="OrthoDB" id="49016at2759"/>
<evidence type="ECO:0000256" key="3">
    <source>
        <dbReference type="ARBA" id="ARBA00022448"/>
    </source>
</evidence>
<evidence type="ECO:0000256" key="5">
    <source>
        <dbReference type="ARBA" id="ARBA00022927"/>
    </source>
</evidence>
<dbReference type="Pfam" id="PF04810">
    <property type="entry name" value="zf-Sec23_Sec24"/>
    <property type="match status" value="1"/>
</dbReference>
<dbReference type="InterPro" id="IPR036175">
    <property type="entry name" value="Sec23/24_helical_dom_sf"/>
</dbReference>
<keyword evidence="4" id="KW-0963">Cytoplasm</keyword>
<accession>G3AMP1</accession>
<dbReference type="Gene3D" id="3.40.20.10">
    <property type="entry name" value="Severin"/>
    <property type="match status" value="1"/>
</dbReference>
<dbReference type="EMBL" id="GL996501">
    <property type="protein sequence ID" value="EGW33485.1"/>
    <property type="molecule type" value="Genomic_DNA"/>
</dbReference>
<dbReference type="PANTHER" id="PTHR13803:SF4">
    <property type="entry name" value="SECRETORY 24CD, ISOFORM C"/>
    <property type="match status" value="1"/>
</dbReference>
<dbReference type="InterPro" id="IPR036174">
    <property type="entry name" value="Znf_Sec23_Sec24_sf"/>
</dbReference>
<dbReference type="Proteomes" id="UP000000709">
    <property type="component" value="Unassembled WGS sequence"/>
</dbReference>
<dbReference type="InterPro" id="IPR006900">
    <property type="entry name" value="Sec23/24_helical_dom"/>
</dbReference>
<keyword evidence="5" id="KW-0653">Protein transport</keyword>
<dbReference type="Pfam" id="PF04815">
    <property type="entry name" value="Sec23_helical"/>
    <property type="match status" value="1"/>
</dbReference>
<comment type="subcellular location">
    <subcellularLocation>
        <location evidence="1">Golgi apparatus membrane</location>
    </subcellularLocation>
</comment>
<dbReference type="InterPro" id="IPR036180">
    <property type="entry name" value="Gelsolin-like_dom_sf"/>
</dbReference>
<evidence type="ECO:0000256" key="7">
    <source>
        <dbReference type="SAM" id="MobiDB-lite"/>
    </source>
</evidence>
<dbReference type="InterPro" id="IPR036465">
    <property type="entry name" value="vWFA_dom_sf"/>
</dbReference>
<dbReference type="AlphaFoldDB" id="G3AMP1"/>
<protein>
    <submittedName>
        <fullName evidence="12">Uncharacterized protein</fullName>
    </submittedName>
</protein>
<evidence type="ECO:0000259" key="10">
    <source>
        <dbReference type="Pfam" id="PF04815"/>
    </source>
</evidence>
<dbReference type="InterPro" id="IPR006896">
    <property type="entry name" value="Sec23/24_trunk_dom"/>
</dbReference>
<evidence type="ECO:0000256" key="4">
    <source>
        <dbReference type="ARBA" id="ARBA00022490"/>
    </source>
</evidence>
<dbReference type="SUPFAM" id="SSF82919">
    <property type="entry name" value="Zn-finger domain of Sec23/24"/>
    <property type="match status" value="1"/>
</dbReference>
<evidence type="ECO:0000313" key="12">
    <source>
        <dbReference type="EMBL" id="EGW33485.1"/>
    </source>
</evidence>
<feature type="domain" description="Sec23/Sec24 beta-sandwich" evidence="11">
    <location>
        <begin position="634"/>
        <end position="726"/>
    </location>
</feature>
<keyword evidence="6" id="KW-0333">Golgi apparatus</keyword>
<dbReference type="InParanoid" id="G3AMP1"/>
<dbReference type="GO" id="GO:0030127">
    <property type="term" value="C:COPII vesicle coat"/>
    <property type="evidence" value="ECO:0007669"/>
    <property type="project" value="InterPro"/>
</dbReference>
<feature type="region of interest" description="Disordered" evidence="7">
    <location>
        <begin position="88"/>
        <end position="152"/>
    </location>
</feature>
<feature type="domain" description="Sec23/Sec24 helical" evidence="10">
    <location>
        <begin position="737"/>
        <end position="844"/>
    </location>
</feature>
<dbReference type="Pfam" id="PF08033">
    <property type="entry name" value="Sec23_BS"/>
    <property type="match status" value="1"/>
</dbReference>
<dbReference type="Pfam" id="PF04811">
    <property type="entry name" value="Sec23_trunk"/>
    <property type="match status" value="1"/>
</dbReference>
<comment type="similarity">
    <text evidence="2">Belongs to the SEC23/SEC24 family. SEC24 subfamily.</text>
</comment>
<dbReference type="InterPro" id="IPR050550">
    <property type="entry name" value="SEC23_SEC24_subfamily"/>
</dbReference>
<evidence type="ECO:0000259" key="9">
    <source>
        <dbReference type="Pfam" id="PF04811"/>
    </source>
</evidence>
<sequence length="1043" mass="115714">MSFQPPPSGIFTGNGGYSQPNQRQSEPPLSRHGSTPDLGAQFQAMGLESPRPAFSKKKSKRAVRAYHTEFNSPMGSVNASPVPAHAFPAIPPSTPSSNPYGGFAPMGGGASPGLAQPYTPTAQQFSPAIHQQQQQQQFTPGVQQGHPPPQTTIAADQFHLQDMNNISQSHNLSLQQHRYENQKEYDTPDEQGNPKSFMTFLQTIPPDAGTQFHAVDQGSSSSKFMRSTMYFVPESDSIRQATKLPISVTIRPFAPLLPTEDPVPVVDFSQEDQLAPPAPKKEGELDPLSIGPLRCRRCRAYINPSMQFTANQRFACNICQFPNNHVPEEYSALLDTRGYRADKFIRPELHRSVYDIIVPKEYNFGGAEKKSHPLHVAFLIDITENSIRQSLPLVLADSIRVSLYGLDEPQDENGYSGMGISLEPNTKIALIAYDKRLHFFNLSPQLESAQVTISSDLEDPFVPFSEGLFVDPQESRAVIEDALNYIERLSSFERVADPEPCFAAACRTVAMCLEPYGGGKIISTLCNIPSWGPGGLKFKDNQAVGRAASGTLESEKKMYLADNAYYRSMGKEFVEKNVGLDVHVISHTPVDLSNVGWLANITGGNISRWPNFSMERDARALTAHIVNSYKSTKGYQGQLKVRCSNGLQVSQYYGTSSSIAETNAVLGNVQDPLIPILTKDQTFTVLFEYDGKLSTKLDCHFQAALLYTDATGVRKVRVMNLVLAVTERLEDAFHFCDENAVVTTLVRDTLSFIGKQPMNELRESLNTKLVQVFTQYRAMNEFDHNSARTMSNSLLFPDSLRHLPMYILSLLKTSALRASTGVSADARLADIYQMLNMPVEKLMYHLYPALVELHSLEPHEGIIDQQTGFISLPVYKDLSSKNLDRGVYLLCDGVKVYVWVDPEANIMLLKDLFGQNIESVKEIDPLMDELPHLNTEISNQARTLVNYFQTHIVGLNSLGSAGIQIVRRTIDGAEFAFRELLMEDALGGAIKATSGPSFAEYLTNLHKAIKVQLETDKAAQTVRQSISNVEHKEDTLAQRLLHF</sequence>
<keyword evidence="3" id="KW-0813">Transport</keyword>
<feature type="compositionally biased region" description="Low complexity" evidence="7">
    <location>
        <begin position="122"/>
        <end position="145"/>
    </location>
</feature>
<dbReference type="InterPro" id="IPR029006">
    <property type="entry name" value="ADF-H/Gelsolin-like_dom_sf"/>
</dbReference>
<dbReference type="RefSeq" id="XP_007375000.1">
    <property type="nucleotide sequence ID" value="XM_007374938.1"/>
</dbReference>
<feature type="domain" description="Sec23/Sec24 trunk" evidence="9">
    <location>
        <begin position="373"/>
        <end position="625"/>
    </location>
</feature>
<evidence type="ECO:0000259" key="11">
    <source>
        <dbReference type="Pfam" id="PF08033"/>
    </source>
</evidence>
<dbReference type="SUPFAM" id="SSF82754">
    <property type="entry name" value="C-terminal, gelsolin-like domain of Sec23/24"/>
    <property type="match status" value="1"/>
</dbReference>
<organism evidence="13">
    <name type="scientific">Spathaspora passalidarum (strain NRRL Y-27907 / 11-Y1)</name>
    <dbReference type="NCBI Taxonomy" id="619300"/>
    <lineage>
        <taxon>Eukaryota</taxon>
        <taxon>Fungi</taxon>
        <taxon>Dikarya</taxon>
        <taxon>Ascomycota</taxon>
        <taxon>Saccharomycotina</taxon>
        <taxon>Pichiomycetes</taxon>
        <taxon>Debaryomycetaceae</taxon>
        <taxon>Spathaspora</taxon>
    </lineage>
</organism>
<evidence type="ECO:0000256" key="6">
    <source>
        <dbReference type="ARBA" id="ARBA00023034"/>
    </source>
</evidence>